<sequence>MPIKRKAGRKLCLLLTLLLLVNLLLPCGGVQASAATAPADSAVQFLYNDYQQNGFKNSEYSVGAHAFSVLKQAGVDVSGWVYNGTSLPDAVYNAVYSDLQAPGNLSAKLLAQDLAAAQALGRADWADQLAGVLKDRQSVNSVYGFDLGEWSIFSNMPAFDLLGLAGKIGVVDAAYAESYILGTQNTTAESVVYGAYSWGCTWSGTYYPDFMTTAEAVRALHFLDPAGSDSSVQTAISNGLTWLRQQQMDDGSFVAGMDDPLVDTCEAILTAKALGVDPASWQSSAGKSPVDYLMSSAVNPDGTLGSSKNAMDATWALSALNSLGIKPTVWRFFTDPNSLTLNQNETKDLKAVWQDTYGQHDVTAYAAWSVRDTAIATVDNSVYKGRVTARAAGATTVSAVYGGLTASATVTVKIPVSGGAPAVITPGLAVVGMNGELLFGPAYVAVTPGNKWGLTPLGLLDASGLSYHTSDWAWGILVDAIAGQANSGMAGWMYAVNGQIPAVGPEKYSLKDGDRVIWYYSKSMEQQPPKWEELLARTGGGSYQGPNLPAPVNDSAVDAALAKATATGRTELAAGSGENTLTLTPDQFAKVAAAAKPLAVSIQKVALLLPPQALKAVAGEVAAAARLQIQAQELSPAETQSLAAALPAAEKLVGAVYDLALLATDNQGKTKPLSSSPACYLTLPVPEAASEAAADGCLQAAYYNDAKKSWEKIGGVYDPAGKCIYFRTEHLSKYALVEDTVAKTFVDVKNHWAGKQIAFLANRDLVAGVDKDHFAPERALTRAEFTVLLARLAGLAPAPAGAARFADVPAAAWYRGMVGAAVEAGLVAGLSDSAFGPGKPITREQMAAMLARFLTLKKMAAQPGTEEVPALLARFGDAAGISSWARTAVALSAREGLLTGRANARFAPQGKATRAEAATVLYRLHQRLHQPSE</sequence>
<feature type="chain" id="PRO_5038676569" evidence="2">
    <location>
        <begin position="33"/>
        <end position="933"/>
    </location>
</feature>
<dbReference type="InterPro" id="IPR051465">
    <property type="entry name" value="Cell_Envelope_Struct_Comp"/>
</dbReference>
<dbReference type="InterPro" id="IPR008964">
    <property type="entry name" value="Invasin/intimin_cell_adhesion"/>
</dbReference>
<dbReference type="Gene3D" id="2.60.40.1080">
    <property type="match status" value="1"/>
</dbReference>
<dbReference type="Proteomes" id="UP000282654">
    <property type="component" value="Unassembled WGS sequence"/>
</dbReference>
<keyword evidence="2" id="KW-0732">Signal</keyword>
<accession>A0A3N5AWP5</accession>
<dbReference type="OrthoDB" id="1947068at2"/>
<proteinExistence type="predicted"/>
<dbReference type="PANTHER" id="PTHR43308">
    <property type="entry name" value="OUTER MEMBRANE PROTEIN ALPHA-RELATED"/>
    <property type="match status" value="1"/>
</dbReference>
<reference evidence="4 5" key="1">
    <citation type="submission" date="2018-11" db="EMBL/GenBank/DDBJ databases">
        <title>Genomic Encyclopedia of Type Strains, Phase IV (KMG-IV): sequencing the most valuable type-strain genomes for metagenomic binning, comparative biology and taxonomic classification.</title>
        <authorList>
            <person name="Goeker M."/>
        </authorList>
    </citation>
    <scope>NUCLEOTIDE SEQUENCE [LARGE SCALE GENOMIC DNA]</scope>
    <source>
        <strain evidence="4 5">DSM 102936</strain>
    </source>
</reference>
<dbReference type="InterPro" id="IPR001119">
    <property type="entry name" value="SLH_dom"/>
</dbReference>
<dbReference type="InterPro" id="IPR008930">
    <property type="entry name" value="Terpenoid_cyclase/PrenylTrfase"/>
</dbReference>
<dbReference type="Gene3D" id="2.170.130.30">
    <property type="match status" value="1"/>
</dbReference>
<gene>
    <name evidence="4" type="ORF">EDD75_0145</name>
</gene>
<dbReference type="SUPFAM" id="SSF49373">
    <property type="entry name" value="Invasin/intimin cell-adhesion fragments"/>
    <property type="match status" value="1"/>
</dbReference>
<feature type="signal peptide" evidence="2">
    <location>
        <begin position="1"/>
        <end position="32"/>
    </location>
</feature>
<dbReference type="InterPro" id="IPR027954">
    <property type="entry name" value="Transcobalamin-like_C"/>
</dbReference>
<dbReference type="SMART" id="SM00635">
    <property type="entry name" value="BID_2"/>
    <property type="match status" value="1"/>
</dbReference>
<evidence type="ECO:0000313" key="5">
    <source>
        <dbReference type="Proteomes" id="UP000282654"/>
    </source>
</evidence>
<protein>
    <submittedName>
        <fullName evidence="4">Ig-like protein group 2</fullName>
    </submittedName>
</protein>
<dbReference type="Pfam" id="PF02368">
    <property type="entry name" value="Big_2"/>
    <property type="match status" value="1"/>
</dbReference>
<name>A0A3N5AWP5_9THEO</name>
<comment type="caution">
    <text evidence="4">The sequence shown here is derived from an EMBL/GenBank/DDBJ whole genome shotgun (WGS) entry which is preliminary data.</text>
</comment>
<dbReference type="SUPFAM" id="SSF48239">
    <property type="entry name" value="Terpenoid cyclases/Protein prenyltransferases"/>
    <property type="match status" value="1"/>
</dbReference>
<dbReference type="Pfam" id="PF14478">
    <property type="entry name" value="DUF4430"/>
    <property type="match status" value="1"/>
</dbReference>
<feature type="domain" description="SLH" evidence="3">
    <location>
        <begin position="872"/>
        <end position="933"/>
    </location>
</feature>
<dbReference type="PANTHER" id="PTHR43308:SF5">
    <property type="entry name" value="S-LAYER PROTEIN _ PEPTIDOGLYCAN ENDO-BETA-N-ACETYLGLUCOSAMINIDASE"/>
    <property type="match status" value="1"/>
</dbReference>
<evidence type="ECO:0000256" key="2">
    <source>
        <dbReference type="SAM" id="SignalP"/>
    </source>
</evidence>
<dbReference type="PROSITE" id="PS51272">
    <property type="entry name" value="SLH"/>
    <property type="match status" value="3"/>
</dbReference>
<feature type="domain" description="SLH" evidence="3">
    <location>
        <begin position="740"/>
        <end position="799"/>
    </location>
</feature>
<organism evidence="4 5">
    <name type="scientific">Thermodesulfitimonas autotrophica</name>
    <dbReference type="NCBI Taxonomy" id="1894989"/>
    <lineage>
        <taxon>Bacteria</taxon>
        <taxon>Bacillati</taxon>
        <taxon>Bacillota</taxon>
        <taxon>Clostridia</taxon>
        <taxon>Thermoanaerobacterales</taxon>
        <taxon>Thermoanaerobacteraceae</taxon>
        <taxon>Thermodesulfitimonas</taxon>
    </lineage>
</organism>
<dbReference type="EMBL" id="RKRE01000001">
    <property type="protein sequence ID" value="RPF49337.1"/>
    <property type="molecule type" value="Genomic_DNA"/>
</dbReference>
<evidence type="ECO:0000256" key="1">
    <source>
        <dbReference type="ARBA" id="ARBA00022737"/>
    </source>
</evidence>
<dbReference type="AlphaFoldDB" id="A0A3N5AWP5"/>
<feature type="domain" description="SLH" evidence="3">
    <location>
        <begin position="801"/>
        <end position="864"/>
    </location>
</feature>
<keyword evidence="1" id="KW-0677">Repeat</keyword>
<dbReference type="RefSeq" id="WP_123926585.1">
    <property type="nucleotide sequence ID" value="NZ_RKRE01000001.1"/>
</dbReference>
<evidence type="ECO:0000313" key="4">
    <source>
        <dbReference type="EMBL" id="RPF49337.1"/>
    </source>
</evidence>
<evidence type="ECO:0000259" key="3">
    <source>
        <dbReference type="PROSITE" id="PS51272"/>
    </source>
</evidence>
<keyword evidence="5" id="KW-1185">Reference proteome</keyword>
<dbReference type="InterPro" id="IPR003343">
    <property type="entry name" value="Big_2"/>
</dbReference>
<dbReference type="Gene3D" id="1.50.10.20">
    <property type="match status" value="1"/>
</dbReference>
<dbReference type="Pfam" id="PF00395">
    <property type="entry name" value="SLH"/>
    <property type="match status" value="3"/>
</dbReference>